<accession>A0A953J6C1</accession>
<feature type="transmembrane region" description="Helical" evidence="5">
    <location>
        <begin position="267"/>
        <end position="287"/>
    </location>
</feature>
<evidence type="ECO:0000256" key="6">
    <source>
        <dbReference type="RuleBase" id="RU000320"/>
    </source>
</evidence>
<feature type="transmembrane region" description="Helical" evidence="5">
    <location>
        <begin position="70"/>
        <end position="90"/>
    </location>
</feature>
<keyword evidence="5" id="KW-0813">Transport</keyword>
<keyword evidence="4 5" id="KW-0472">Membrane</keyword>
<dbReference type="EMBL" id="JAIOIV010000032">
    <property type="protein sequence ID" value="MBZ0155427.1"/>
    <property type="molecule type" value="Genomic_DNA"/>
</dbReference>
<evidence type="ECO:0000256" key="3">
    <source>
        <dbReference type="ARBA" id="ARBA00022989"/>
    </source>
</evidence>
<feature type="transmembrane region" description="Helical" evidence="5">
    <location>
        <begin position="155"/>
        <end position="177"/>
    </location>
</feature>
<comment type="subunit">
    <text evidence="5">NDH-1 is composed of 14 different subunits. Subunits NuoA, H, J, K, L, M, N constitute the membrane sector of the complex.</text>
</comment>
<keyword evidence="5" id="KW-0830">Ubiquinone</keyword>
<keyword evidence="5" id="KW-1003">Cell membrane</keyword>
<dbReference type="GO" id="GO:0008137">
    <property type="term" value="F:NADH dehydrogenase (ubiquinone) activity"/>
    <property type="evidence" value="ECO:0007669"/>
    <property type="project" value="InterPro"/>
</dbReference>
<dbReference type="HAMAP" id="MF_00445">
    <property type="entry name" value="NDH1_NuoN_1"/>
    <property type="match status" value="1"/>
</dbReference>
<gene>
    <name evidence="5" type="primary">nuoN</name>
    <name evidence="8" type="ORF">K8I29_04325</name>
</gene>
<feature type="transmembrane region" description="Helical" evidence="5">
    <location>
        <begin position="197"/>
        <end position="223"/>
    </location>
</feature>
<keyword evidence="5" id="KW-0520">NAD</keyword>
<evidence type="ECO:0000256" key="4">
    <source>
        <dbReference type="ARBA" id="ARBA00023136"/>
    </source>
</evidence>
<organism evidence="8 9">
    <name type="scientific">Candidatus Nitrobium versatile</name>
    <dbReference type="NCBI Taxonomy" id="2884831"/>
    <lineage>
        <taxon>Bacteria</taxon>
        <taxon>Pseudomonadati</taxon>
        <taxon>Nitrospirota</taxon>
        <taxon>Nitrospiria</taxon>
        <taxon>Nitrospirales</taxon>
        <taxon>Nitrospiraceae</taxon>
        <taxon>Candidatus Nitrobium</taxon>
    </lineage>
</organism>
<dbReference type="PANTHER" id="PTHR22773">
    <property type="entry name" value="NADH DEHYDROGENASE"/>
    <property type="match status" value="1"/>
</dbReference>
<feature type="transmembrane region" description="Helical" evidence="5">
    <location>
        <begin position="102"/>
        <end position="120"/>
    </location>
</feature>
<feature type="transmembrane region" description="Helical" evidence="5">
    <location>
        <begin position="398"/>
        <end position="419"/>
    </location>
</feature>
<feature type="transmembrane region" description="Helical" evidence="5">
    <location>
        <begin position="235"/>
        <end position="255"/>
    </location>
</feature>
<feature type="transmembrane region" description="Helical" evidence="5">
    <location>
        <begin position="440"/>
        <end position="465"/>
    </location>
</feature>
<comment type="subcellular location">
    <subcellularLocation>
        <location evidence="5">Cell membrane</location>
        <topology evidence="5">Multi-pass membrane protein</topology>
    </subcellularLocation>
    <subcellularLocation>
        <location evidence="1">Endomembrane system</location>
        <topology evidence="1">Multi-pass membrane protein</topology>
    </subcellularLocation>
    <subcellularLocation>
        <location evidence="6">Membrane</location>
        <topology evidence="6">Multi-pass membrane protein</topology>
    </subcellularLocation>
</comment>
<reference evidence="8" key="1">
    <citation type="journal article" date="2021" name="bioRxiv">
        <title>Unraveling nitrogen, sulfur and carbon metabolic pathways and microbial community transcriptional responses to substrate deprivation and toxicity stresses in a bioreactor mimicking anoxic brackish coastal sediment conditions.</title>
        <authorList>
            <person name="Martins P.D."/>
            <person name="Echeveste M.J."/>
            <person name="Arshad A."/>
            <person name="Kurth J."/>
            <person name="Ouboter H."/>
            <person name="Jetten M.S.M."/>
            <person name="Welte C.U."/>
        </authorList>
    </citation>
    <scope>NUCLEOTIDE SEQUENCE</scope>
    <source>
        <strain evidence="8">MAG_39</strain>
    </source>
</reference>
<keyword evidence="5" id="KW-1278">Translocase</keyword>
<dbReference type="GO" id="GO:0050136">
    <property type="term" value="F:NADH dehydrogenase (quinone) (non-electrogenic) activity"/>
    <property type="evidence" value="ECO:0007669"/>
    <property type="project" value="UniProtKB-UniRule"/>
</dbReference>
<dbReference type="InterPro" id="IPR010096">
    <property type="entry name" value="NADH-Q_OxRdtase_suN/2"/>
</dbReference>
<name>A0A953J6C1_9BACT</name>
<reference evidence="8" key="2">
    <citation type="submission" date="2021-08" db="EMBL/GenBank/DDBJ databases">
        <authorList>
            <person name="Dalcin Martins P."/>
        </authorList>
    </citation>
    <scope>NUCLEOTIDE SEQUENCE</scope>
    <source>
        <strain evidence="8">MAG_39</strain>
    </source>
</reference>
<evidence type="ECO:0000313" key="9">
    <source>
        <dbReference type="Proteomes" id="UP000705867"/>
    </source>
</evidence>
<evidence type="ECO:0000256" key="2">
    <source>
        <dbReference type="ARBA" id="ARBA00022692"/>
    </source>
</evidence>
<dbReference type="EC" id="7.1.1.-" evidence="5"/>
<evidence type="ECO:0000256" key="1">
    <source>
        <dbReference type="ARBA" id="ARBA00004127"/>
    </source>
</evidence>
<feature type="transmembrane region" description="Helical" evidence="5">
    <location>
        <begin position="294"/>
        <end position="317"/>
    </location>
</feature>
<keyword evidence="2 5" id="KW-0812">Transmembrane</keyword>
<feature type="transmembrane region" description="Helical" evidence="5">
    <location>
        <begin position="6"/>
        <end position="26"/>
    </location>
</feature>
<dbReference type="GO" id="GO:0005886">
    <property type="term" value="C:plasma membrane"/>
    <property type="evidence" value="ECO:0007669"/>
    <property type="project" value="UniProtKB-SubCell"/>
</dbReference>
<feature type="domain" description="NADH:quinone oxidoreductase/Mrp antiporter transmembrane" evidence="7">
    <location>
        <begin position="120"/>
        <end position="411"/>
    </location>
</feature>
<comment type="similarity">
    <text evidence="5">Belongs to the complex I subunit 2 family.</text>
</comment>
<comment type="function">
    <text evidence="5">NDH-1 shuttles electrons from NADH, via FMN and iron-sulfur (Fe-S) centers, to quinones in the respiratory chain. The immediate electron acceptor for the enzyme in this species is believed to be ubiquinone. Couples the redox reaction to proton translocation (for every two electrons transferred, four hydrogen ions are translocated across the cytoplasmic membrane), and thus conserves the redox energy in a proton gradient.</text>
</comment>
<comment type="caution">
    <text evidence="8">The sequence shown here is derived from an EMBL/GenBank/DDBJ whole genome shotgun (WGS) entry which is preliminary data.</text>
</comment>
<dbReference type="NCBIfam" id="TIGR01770">
    <property type="entry name" value="NDH_I_N"/>
    <property type="match status" value="1"/>
</dbReference>
<feature type="transmembrane region" description="Helical" evidence="5">
    <location>
        <begin position="33"/>
        <end position="50"/>
    </location>
</feature>
<feature type="transmembrane region" description="Helical" evidence="5">
    <location>
        <begin position="323"/>
        <end position="343"/>
    </location>
</feature>
<dbReference type="PRINTS" id="PR01434">
    <property type="entry name" value="NADHDHGNASE5"/>
</dbReference>
<sequence length="483" mass="51840">MNSADFIALLPLIVPALASVALLLLITLRRSHLSYLLLTLGSLVLSLFLLPVAGRVTPRRVTPLLVIDAYSLFFIGLLVAAGVVVTLLSYRYLGERMKERGEYYVLLLLATLGASVLAASSHFASFFVGLEILSVSLYTLITYRRDDDRGNEAGLKYLILAAVSSSFLLFGMALVYAQTGSMDFFQLAERGRVPDMTVVLSAALLLITIGVGFKLAAVPFHLWTPDVYEGAPAPVAAFIATSSKGALFALLMRYFSLMDLQRFAAVWYGFAGIAVASMLVGNLLALRQNNLKRILAYSSISHMGYLLVAFLAGGAMAATAAGYYLTAYFVTVLGAFGVITFLSEERRDAEDLESYRGMAWSRPWTTGVFVAMLLSLAGIPLTAGFIGKFYVIAAGAGAALWVPLIALAAGSTIGLYYYLRIVAVLYGRIPEGEGRAAAAFPGRALGITGGVLLTALVFVLLWLGVYPGPLIRILQATVARLFP</sequence>
<feature type="transmembrane region" description="Helical" evidence="5">
    <location>
        <begin position="126"/>
        <end position="143"/>
    </location>
</feature>
<keyword evidence="3 5" id="KW-1133">Transmembrane helix</keyword>
<dbReference type="AlphaFoldDB" id="A0A953J6C1"/>
<dbReference type="GO" id="GO:0042773">
    <property type="term" value="P:ATP synthesis coupled electron transport"/>
    <property type="evidence" value="ECO:0007669"/>
    <property type="project" value="InterPro"/>
</dbReference>
<evidence type="ECO:0000313" key="8">
    <source>
        <dbReference type="EMBL" id="MBZ0155427.1"/>
    </source>
</evidence>
<evidence type="ECO:0000259" key="7">
    <source>
        <dbReference type="Pfam" id="PF00361"/>
    </source>
</evidence>
<keyword evidence="5" id="KW-0874">Quinone</keyword>
<dbReference type="GO" id="GO:0012505">
    <property type="term" value="C:endomembrane system"/>
    <property type="evidence" value="ECO:0007669"/>
    <property type="project" value="UniProtKB-SubCell"/>
</dbReference>
<dbReference type="Proteomes" id="UP000705867">
    <property type="component" value="Unassembled WGS sequence"/>
</dbReference>
<comment type="catalytic activity">
    <reaction evidence="5">
        <text>a quinone + NADH + 5 H(+)(in) = a quinol + NAD(+) + 4 H(+)(out)</text>
        <dbReference type="Rhea" id="RHEA:57888"/>
        <dbReference type="ChEBI" id="CHEBI:15378"/>
        <dbReference type="ChEBI" id="CHEBI:24646"/>
        <dbReference type="ChEBI" id="CHEBI:57540"/>
        <dbReference type="ChEBI" id="CHEBI:57945"/>
        <dbReference type="ChEBI" id="CHEBI:132124"/>
    </reaction>
</comment>
<protein>
    <recommendedName>
        <fullName evidence="5">NADH-quinone oxidoreductase subunit N</fullName>
        <ecNumber evidence="5">7.1.1.-</ecNumber>
    </recommendedName>
    <alternativeName>
        <fullName evidence="5">NADH dehydrogenase I subunit N</fullName>
    </alternativeName>
    <alternativeName>
        <fullName evidence="5">NDH-1 subunit N</fullName>
    </alternativeName>
</protein>
<dbReference type="GO" id="GO:0048038">
    <property type="term" value="F:quinone binding"/>
    <property type="evidence" value="ECO:0007669"/>
    <property type="project" value="UniProtKB-KW"/>
</dbReference>
<dbReference type="Pfam" id="PF00361">
    <property type="entry name" value="Proton_antipo_M"/>
    <property type="match status" value="1"/>
</dbReference>
<dbReference type="InterPro" id="IPR001750">
    <property type="entry name" value="ND/Mrp_TM"/>
</dbReference>
<evidence type="ECO:0000256" key="5">
    <source>
        <dbReference type="HAMAP-Rule" id="MF_00445"/>
    </source>
</evidence>
<feature type="transmembrane region" description="Helical" evidence="5">
    <location>
        <begin position="364"/>
        <end position="386"/>
    </location>
</feature>
<proteinExistence type="inferred from homology"/>